<dbReference type="RefSeq" id="WP_329493840.1">
    <property type="nucleotide sequence ID" value="NZ_CP108460.1"/>
</dbReference>
<dbReference type="Gene3D" id="1.20.120.450">
    <property type="entry name" value="dinb family like domain"/>
    <property type="match status" value="1"/>
</dbReference>
<keyword evidence="3" id="KW-1185">Reference proteome</keyword>
<organism evidence="2 3">
    <name type="scientific">Kitasatospora herbaricolor</name>
    <dbReference type="NCBI Taxonomy" id="68217"/>
    <lineage>
        <taxon>Bacteria</taxon>
        <taxon>Bacillati</taxon>
        <taxon>Actinomycetota</taxon>
        <taxon>Actinomycetes</taxon>
        <taxon>Kitasatosporales</taxon>
        <taxon>Streptomycetaceae</taxon>
        <taxon>Kitasatospora</taxon>
    </lineage>
</organism>
<dbReference type="SUPFAM" id="SSF109854">
    <property type="entry name" value="DinB/YfiT-like putative metalloenzymes"/>
    <property type="match status" value="1"/>
</dbReference>
<feature type="domain" description="Mycothiol-dependent maleylpyruvate isomerase metal-binding" evidence="1">
    <location>
        <begin position="9"/>
        <end position="133"/>
    </location>
</feature>
<sequence>MSAFRWPVLDEAHQALRSAVAGVPSDGWQQPTPAGRWTVAQVLQHAAADQLAYAARLTGGPGPDYDPFEPSGTIPGSPVELLETALTASAEAFGAVDPADAEVPVPLPPYTLTAARAVEAAALDAAVHAWDIAVASGLRSPLTPALAKALRPVADDVVEPLRGYAFASALEPAADADEADALLNHLGRRADWSG</sequence>
<accession>A0ABZ1WGT1</accession>
<gene>
    <name evidence="2" type="ORF">OG469_34035</name>
</gene>
<dbReference type="NCBIfam" id="TIGR03083">
    <property type="entry name" value="maleylpyruvate isomerase family mycothiol-dependent enzyme"/>
    <property type="match status" value="1"/>
</dbReference>
<proteinExistence type="predicted"/>
<dbReference type="Proteomes" id="UP001432014">
    <property type="component" value="Chromosome"/>
</dbReference>
<evidence type="ECO:0000259" key="1">
    <source>
        <dbReference type="Pfam" id="PF11716"/>
    </source>
</evidence>
<protein>
    <submittedName>
        <fullName evidence="2">TIGR03086 family metal-binding protein</fullName>
    </submittedName>
</protein>
<reference evidence="2 3" key="1">
    <citation type="submission" date="2022-10" db="EMBL/GenBank/DDBJ databases">
        <title>The complete genomes of actinobacterial strains from the NBC collection.</title>
        <authorList>
            <person name="Joergensen T.S."/>
            <person name="Alvarez Arevalo M."/>
            <person name="Sterndorff E.B."/>
            <person name="Faurdal D."/>
            <person name="Vuksanovic O."/>
            <person name="Mourched A.-S."/>
            <person name="Charusanti P."/>
            <person name="Shaw S."/>
            <person name="Blin K."/>
            <person name="Weber T."/>
        </authorList>
    </citation>
    <scope>NUCLEOTIDE SEQUENCE [LARGE SCALE GENOMIC DNA]</scope>
    <source>
        <strain evidence="2 3">NBC_01247</strain>
    </source>
</reference>
<dbReference type="EMBL" id="CP108482">
    <property type="protein sequence ID" value="WUS60076.1"/>
    <property type="molecule type" value="Genomic_DNA"/>
</dbReference>
<dbReference type="InterPro" id="IPR017520">
    <property type="entry name" value="CHP03086"/>
</dbReference>
<dbReference type="Pfam" id="PF11716">
    <property type="entry name" value="MDMPI_N"/>
    <property type="match status" value="1"/>
</dbReference>
<name>A0ABZ1WGT1_9ACTN</name>
<evidence type="ECO:0000313" key="3">
    <source>
        <dbReference type="Proteomes" id="UP001432014"/>
    </source>
</evidence>
<dbReference type="InterPro" id="IPR034660">
    <property type="entry name" value="DinB/YfiT-like"/>
</dbReference>
<dbReference type="NCBIfam" id="TIGR03086">
    <property type="entry name" value="TIGR03086 family metal-binding protein"/>
    <property type="match status" value="1"/>
</dbReference>
<dbReference type="InterPro" id="IPR017517">
    <property type="entry name" value="Maleyloyr_isom"/>
</dbReference>
<dbReference type="InterPro" id="IPR024344">
    <property type="entry name" value="MDMPI_metal-binding"/>
</dbReference>
<evidence type="ECO:0000313" key="2">
    <source>
        <dbReference type="EMBL" id="WUS60076.1"/>
    </source>
</evidence>